<feature type="compositionally biased region" description="Basic and acidic residues" evidence="1">
    <location>
        <begin position="254"/>
        <end position="270"/>
    </location>
</feature>
<feature type="compositionally biased region" description="Polar residues" evidence="1">
    <location>
        <begin position="1"/>
        <end position="14"/>
    </location>
</feature>
<dbReference type="GeneID" id="9051855"/>
<evidence type="ECO:0000256" key="1">
    <source>
        <dbReference type="SAM" id="MobiDB-lite"/>
    </source>
</evidence>
<feature type="region of interest" description="Disordered" evidence="1">
    <location>
        <begin position="117"/>
        <end position="150"/>
    </location>
</feature>
<dbReference type="EMBL" id="GG682453">
    <property type="protein sequence ID" value="EER03112.1"/>
    <property type="molecule type" value="Genomic_DNA"/>
</dbReference>
<dbReference type="AlphaFoldDB" id="C5LJI3"/>
<gene>
    <name evidence="2" type="ORF">Pmar_PMAR023224</name>
</gene>
<protein>
    <submittedName>
        <fullName evidence="2">Uncharacterized protein</fullName>
    </submittedName>
</protein>
<dbReference type="InParanoid" id="C5LJI3"/>
<evidence type="ECO:0000313" key="2">
    <source>
        <dbReference type="EMBL" id="EER03112.1"/>
    </source>
</evidence>
<feature type="compositionally biased region" description="Basic and acidic residues" evidence="1">
    <location>
        <begin position="555"/>
        <end position="568"/>
    </location>
</feature>
<dbReference type="RefSeq" id="XP_002771296.1">
    <property type="nucleotide sequence ID" value="XM_002771250.1"/>
</dbReference>
<proteinExistence type="predicted"/>
<evidence type="ECO:0000313" key="3">
    <source>
        <dbReference type="Proteomes" id="UP000007800"/>
    </source>
</evidence>
<name>C5LJI3_PERM5</name>
<dbReference type="Proteomes" id="UP000007800">
    <property type="component" value="Unassembled WGS sequence"/>
</dbReference>
<feature type="region of interest" description="Disordered" evidence="1">
    <location>
        <begin position="1"/>
        <end position="38"/>
    </location>
</feature>
<feature type="compositionally biased region" description="Low complexity" evidence="1">
    <location>
        <begin position="117"/>
        <end position="139"/>
    </location>
</feature>
<feature type="region of interest" description="Disordered" evidence="1">
    <location>
        <begin position="242"/>
        <end position="300"/>
    </location>
</feature>
<sequence>MNQTPASTGSSPPANGQGAAVPGSSQSVSAAPTQPPPNAAFGMQFLSAWSEFSSGLFIRDREKFEEYCSDVLAIAAKAGAKVPEEAYAPIRVDQAATQVDRTSEALRLAQLRQLQQQRMATGQQHQQNVANGQQQSQGVPRQSGGASGSSTIAQKISGCADIAEATAETLDCDQLHRFMALTVLTKRGLSIPLLNLGQRLIGTWLLADFFSKREQVAACLISMASEGSKKASVDAADSKASTGLAEGGATAEHAAVEGKVEEGEEKKDDVEMTDAEEKDGSGEKKEAERSTPSGAEASVVSDDLDVTTRAALNDVLAYLKSQGMKWEKEYAERFAEYLTTADGNLFCPRFMNRDNAGSMSVLLNNTADSTFDERFILIPNAKTFCQTFCYAATWAPLTDLERNLSCLVFGDASGSPGAVIVHPAFARSPNDKRPQSAGRPPQALMVACNDGTGKFSQAAVIQWVANSSAAWMRYAKECRESMSWIPRELTGVILTRVLQPQPAATPASTTPGPRAALVAQLQQMGSAAAMAMLQQQAEVALRGEPRQQIPVRHQPPREASRRSRRINDESSESESEASSSSSDSESEDESAENKRPQSSGRHSYGRKKHNSDDEEWTG</sequence>
<reference evidence="2 3" key="1">
    <citation type="submission" date="2008-07" db="EMBL/GenBank/DDBJ databases">
        <authorList>
            <person name="El-Sayed N."/>
            <person name="Caler E."/>
            <person name="Inman J."/>
            <person name="Amedeo P."/>
            <person name="Hass B."/>
            <person name="Wortman J."/>
        </authorList>
    </citation>
    <scope>NUCLEOTIDE SEQUENCE [LARGE SCALE GENOMIC DNA]</scope>
    <source>
        <strain evidence="3">ATCC 50983 / TXsc</strain>
    </source>
</reference>
<dbReference type="OMA" id="WHRPPRE"/>
<dbReference type="OrthoDB" id="481183at2759"/>
<feature type="region of interest" description="Disordered" evidence="1">
    <location>
        <begin position="543"/>
        <end position="618"/>
    </location>
</feature>
<organism evidence="3">
    <name type="scientific">Perkinsus marinus (strain ATCC 50983 / TXsc)</name>
    <dbReference type="NCBI Taxonomy" id="423536"/>
    <lineage>
        <taxon>Eukaryota</taxon>
        <taxon>Sar</taxon>
        <taxon>Alveolata</taxon>
        <taxon>Perkinsozoa</taxon>
        <taxon>Perkinsea</taxon>
        <taxon>Perkinsida</taxon>
        <taxon>Perkinsidae</taxon>
        <taxon>Perkinsus</taxon>
    </lineage>
</organism>
<feature type="compositionally biased region" description="Polar residues" evidence="1">
    <location>
        <begin position="23"/>
        <end position="32"/>
    </location>
</feature>
<feature type="compositionally biased region" description="Basic and acidic residues" evidence="1">
    <location>
        <begin position="278"/>
        <end position="289"/>
    </location>
</feature>
<keyword evidence="3" id="KW-1185">Reference proteome</keyword>
<accession>C5LJI3</accession>